<gene>
    <name evidence="10" type="primary">LOC105052206</name>
</gene>
<evidence type="ECO:0000256" key="5">
    <source>
        <dbReference type="ARBA" id="ARBA00023163"/>
    </source>
</evidence>
<dbReference type="FunFam" id="2.20.25.80:FF:000006">
    <property type="entry name" value="WRKY transcription factor"/>
    <property type="match status" value="1"/>
</dbReference>
<dbReference type="PANTHER" id="PTHR31221">
    <property type="entry name" value="WRKY TRANSCRIPTION FACTOR PROTEIN 1-RELATED"/>
    <property type="match status" value="1"/>
</dbReference>
<evidence type="ECO:0000313" key="10">
    <source>
        <dbReference type="RefSeq" id="XP_019708829.1"/>
    </source>
</evidence>
<dbReference type="PANTHER" id="PTHR31221:SF42">
    <property type="entry name" value="WRKY TRANSCRIPTION FACTOR 49-RELATED"/>
    <property type="match status" value="1"/>
</dbReference>
<dbReference type="InterPro" id="IPR003657">
    <property type="entry name" value="WRKY_dom"/>
</dbReference>
<accession>A0A6J0PNG6</accession>
<dbReference type="GO" id="GO:0005634">
    <property type="term" value="C:nucleus"/>
    <property type="evidence" value="ECO:0007669"/>
    <property type="project" value="UniProtKB-SubCell"/>
</dbReference>
<proteinExistence type="predicted"/>
<reference evidence="10" key="1">
    <citation type="submission" date="2025-08" db="UniProtKB">
        <authorList>
            <consortium name="RefSeq"/>
        </authorList>
    </citation>
    <scope>IDENTIFICATION</scope>
</reference>
<evidence type="ECO:0000259" key="8">
    <source>
        <dbReference type="PROSITE" id="PS50811"/>
    </source>
</evidence>
<sequence length="300" mass="33495">MEKVFESEGTWSDGSMRELIHGVLHEESPHLFVPPEAKEAKHVACQKSVIDKLISSVYSGPTIGDIESALSMSYQHGPCGSQVLFSFPEIGSGKMKKKYTLRIKSRGNELNDDGFRWRKYGQKSIKNNPNPRSYYRCTDPRCNAKKQVERSTEDPEMLIITYEGLHLHYAYSNFFLSRSKGNSATSLHVPKKPKVQPKSPDARPPEPEASTTQQQQQQQLVIACEKSPQLRLLVDALPNPVVGEQSIQRELLQDNVQCPQGLLEDIVPLLVRKPCDSTTSIYDPPSSSQATSPSNSSSHS</sequence>
<evidence type="ECO:0000256" key="7">
    <source>
        <dbReference type="SAM" id="MobiDB-lite"/>
    </source>
</evidence>
<evidence type="ECO:0000256" key="1">
    <source>
        <dbReference type="ARBA" id="ARBA00004123"/>
    </source>
</evidence>
<dbReference type="OrthoDB" id="652816at2759"/>
<evidence type="ECO:0000256" key="3">
    <source>
        <dbReference type="ARBA" id="ARBA00023015"/>
    </source>
</evidence>
<organism evidence="9 10">
    <name type="scientific">Elaeis guineensis var. tenera</name>
    <name type="common">Oil palm</name>
    <dbReference type="NCBI Taxonomy" id="51953"/>
    <lineage>
        <taxon>Eukaryota</taxon>
        <taxon>Viridiplantae</taxon>
        <taxon>Streptophyta</taxon>
        <taxon>Embryophyta</taxon>
        <taxon>Tracheophyta</taxon>
        <taxon>Spermatophyta</taxon>
        <taxon>Magnoliopsida</taxon>
        <taxon>Liliopsida</taxon>
        <taxon>Arecaceae</taxon>
        <taxon>Arecoideae</taxon>
        <taxon>Cocoseae</taxon>
        <taxon>Elaeidinae</taxon>
        <taxon>Elaeis</taxon>
    </lineage>
</organism>
<dbReference type="AlphaFoldDB" id="A0A6J0PNG6"/>
<keyword evidence="4" id="KW-0238">DNA-binding</keyword>
<comment type="subcellular location">
    <subcellularLocation>
        <location evidence="1">Nucleus</location>
    </subcellularLocation>
</comment>
<feature type="compositionally biased region" description="Low complexity" evidence="7">
    <location>
        <begin position="284"/>
        <end position="300"/>
    </location>
</feature>
<dbReference type="Proteomes" id="UP000504607">
    <property type="component" value="Chromosome 10"/>
</dbReference>
<dbReference type="GeneID" id="105052206"/>
<evidence type="ECO:0000256" key="6">
    <source>
        <dbReference type="ARBA" id="ARBA00023242"/>
    </source>
</evidence>
<dbReference type="SMART" id="SM00774">
    <property type="entry name" value="WRKY"/>
    <property type="match status" value="1"/>
</dbReference>
<dbReference type="SUPFAM" id="SSF118290">
    <property type="entry name" value="WRKY DNA-binding domain"/>
    <property type="match status" value="1"/>
</dbReference>
<keyword evidence="9" id="KW-1185">Reference proteome</keyword>
<evidence type="ECO:0000256" key="4">
    <source>
        <dbReference type="ARBA" id="ARBA00023125"/>
    </source>
</evidence>
<dbReference type="GO" id="GO:0043565">
    <property type="term" value="F:sequence-specific DNA binding"/>
    <property type="evidence" value="ECO:0007669"/>
    <property type="project" value="InterPro"/>
</dbReference>
<evidence type="ECO:0000256" key="2">
    <source>
        <dbReference type="ARBA" id="ARBA00022737"/>
    </source>
</evidence>
<feature type="domain" description="WRKY" evidence="8">
    <location>
        <begin position="106"/>
        <end position="171"/>
    </location>
</feature>
<keyword evidence="6" id="KW-0539">Nucleus</keyword>
<evidence type="ECO:0000313" key="9">
    <source>
        <dbReference type="Proteomes" id="UP000504607"/>
    </source>
</evidence>
<feature type="region of interest" description="Disordered" evidence="7">
    <location>
        <begin position="275"/>
        <end position="300"/>
    </location>
</feature>
<dbReference type="PROSITE" id="PS50811">
    <property type="entry name" value="WRKY"/>
    <property type="match status" value="1"/>
</dbReference>
<protein>
    <submittedName>
        <fullName evidence="10">Probable WRKY transcription factor 49 isoform X2</fullName>
    </submittedName>
</protein>
<keyword evidence="5" id="KW-0804">Transcription</keyword>
<keyword evidence="2" id="KW-0677">Repeat</keyword>
<name>A0A6J0PNG6_ELAGV</name>
<feature type="region of interest" description="Disordered" evidence="7">
    <location>
        <begin position="183"/>
        <end position="219"/>
    </location>
</feature>
<dbReference type="GO" id="GO:0003700">
    <property type="term" value="F:DNA-binding transcription factor activity"/>
    <property type="evidence" value="ECO:0007669"/>
    <property type="project" value="InterPro"/>
</dbReference>
<dbReference type="Gene3D" id="2.20.25.80">
    <property type="entry name" value="WRKY domain"/>
    <property type="match status" value="1"/>
</dbReference>
<dbReference type="InterPro" id="IPR044810">
    <property type="entry name" value="WRKY_plant"/>
</dbReference>
<dbReference type="InterPro" id="IPR036576">
    <property type="entry name" value="WRKY_dom_sf"/>
</dbReference>
<keyword evidence="3" id="KW-0805">Transcription regulation</keyword>
<dbReference type="Pfam" id="PF03106">
    <property type="entry name" value="WRKY"/>
    <property type="match status" value="1"/>
</dbReference>
<dbReference type="RefSeq" id="XP_019708829.1">
    <property type="nucleotide sequence ID" value="XM_019853270.1"/>
</dbReference>